<keyword evidence="5 6" id="KW-0472">Membrane</keyword>
<evidence type="ECO:0000256" key="5">
    <source>
        <dbReference type="ARBA" id="ARBA00023136"/>
    </source>
</evidence>
<evidence type="ECO:0000256" key="2">
    <source>
        <dbReference type="ARBA" id="ARBA00022475"/>
    </source>
</evidence>
<evidence type="ECO:0000256" key="6">
    <source>
        <dbReference type="SAM" id="Phobius"/>
    </source>
</evidence>
<evidence type="ECO:0000313" key="9">
    <source>
        <dbReference type="Proteomes" id="UP000578449"/>
    </source>
</evidence>
<dbReference type="RefSeq" id="WP_185055878.1">
    <property type="nucleotide sequence ID" value="NZ_BAABIX010000016.1"/>
</dbReference>
<evidence type="ECO:0000256" key="1">
    <source>
        <dbReference type="ARBA" id="ARBA00004651"/>
    </source>
</evidence>
<feature type="transmembrane region" description="Helical" evidence="6">
    <location>
        <begin position="78"/>
        <end position="95"/>
    </location>
</feature>
<evidence type="ECO:0000313" key="8">
    <source>
        <dbReference type="EMBL" id="MBB5139021.1"/>
    </source>
</evidence>
<protein>
    <recommendedName>
        <fullName evidence="7">DUF3817 domain-containing protein</fullName>
    </recommendedName>
</protein>
<keyword evidence="4 6" id="KW-1133">Transmembrane helix</keyword>
<comment type="caution">
    <text evidence="8">The sequence shown here is derived from an EMBL/GenBank/DDBJ whole genome shotgun (WGS) entry which is preliminary data.</text>
</comment>
<comment type="subcellular location">
    <subcellularLocation>
        <location evidence="1">Cell membrane</location>
        <topology evidence="1">Multi-pass membrane protein</topology>
    </subcellularLocation>
</comment>
<feature type="transmembrane region" description="Helical" evidence="6">
    <location>
        <begin position="54"/>
        <end position="72"/>
    </location>
</feature>
<sequence length="98" mass="10675">MRSPVRLIIEGSGHLTVRADPVLVFRMLTLVEDRSFVILPVFGSLLSRISGIDLVAPLGMVYGALFVALLTVRRRLGWGTGTTTIVFLVGLLPSVRRA</sequence>
<organism evidence="8 9">
    <name type="scientific">Thermocatellispora tengchongensis</name>
    <dbReference type="NCBI Taxonomy" id="1073253"/>
    <lineage>
        <taxon>Bacteria</taxon>
        <taxon>Bacillati</taxon>
        <taxon>Actinomycetota</taxon>
        <taxon>Actinomycetes</taxon>
        <taxon>Streptosporangiales</taxon>
        <taxon>Streptosporangiaceae</taxon>
        <taxon>Thermocatellispora</taxon>
    </lineage>
</organism>
<accession>A0A840PML1</accession>
<feature type="domain" description="DUF3817" evidence="7">
    <location>
        <begin position="24"/>
        <end position="94"/>
    </location>
</feature>
<dbReference type="GO" id="GO:0005886">
    <property type="term" value="C:plasma membrane"/>
    <property type="evidence" value="ECO:0007669"/>
    <property type="project" value="UniProtKB-SubCell"/>
</dbReference>
<dbReference type="Pfam" id="PF12823">
    <property type="entry name" value="DUF3817"/>
    <property type="match status" value="1"/>
</dbReference>
<dbReference type="AlphaFoldDB" id="A0A840PML1"/>
<evidence type="ECO:0000259" key="7">
    <source>
        <dbReference type="Pfam" id="PF12823"/>
    </source>
</evidence>
<dbReference type="InterPro" id="IPR023845">
    <property type="entry name" value="DUF3817_TM"/>
</dbReference>
<reference evidence="8 9" key="1">
    <citation type="submission" date="2020-08" db="EMBL/GenBank/DDBJ databases">
        <title>Genomic Encyclopedia of Type Strains, Phase IV (KMG-IV): sequencing the most valuable type-strain genomes for metagenomic binning, comparative biology and taxonomic classification.</title>
        <authorList>
            <person name="Goeker M."/>
        </authorList>
    </citation>
    <scope>NUCLEOTIDE SEQUENCE [LARGE SCALE GENOMIC DNA]</scope>
    <source>
        <strain evidence="8 9">DSM 45615</strain>
    </source>
</reference>
<dbReference type="EMBL" id="JACHGN010000027">
    <property type="protein sequence ID" value="MBB5139021.1"/>
    <property type="molecule type" value="Genomic_DNA"/>
</dbReference>
<keyword evidence="3 6" id="KW-0812">Transmembrane</keyword>
<evidence type="ECO:0000256" key="3">
    <source>
        <dbReference type="ARBA" id="ARBA00022692"/>
    </source>
</evidence>
<proteinExistence type="predicted"/>
<name>A0A840PML1_9ACTN</name>
<evidence type="ECO:0000256" key="4">
    <source>
        <dbReference type="ARBA" id="ARBA00022989"/>
    </source>
</evidence>
<dbReference type="Proteomes" id="UP000578449">
    <property type="component" value="Unassembled WGS sequence"/>
</dbReference>
<gene>
    <name evidence="8" type="ORF">HNP84_008784</name>
</gene>
<keyword evidence="9" id="KW-1185">Reference proteome</keyword>
<keyword evidence="2" id="KW-1003">Cell membrane</keyword>